<keyword evidence="3 5" id="KW-0418">Kinase</keyword>
<comment type="caution">
    <text evidence="5">The sequence shown here is derived from an EMBL/GenBank/DDBJ whole genome shotgun (WGS) entry which is preliminary data.</text>
</comment>
<evidence type="ECO:0000313" key="6">
    <source>
        <dbReference type="Proteomes" id="UP000224006"/>
    </source>
</evidence>
<organism evidence="5 6">
    <name type="scientific">Besnoitia besnoiti</name>
    <name type="common">Apicomplexan protozoan</name>
    <dbReference type="NCBI Taxonomy" id="94643"/>
    <lineage>
        <taxon>Eukaryota</taxon>
        <taxon>Sar</taxon>
        <taxon>Alveolata</taxon>
        <taxon>Apicomplexa</taxon>
        <taxon>Conoidasida</taxon>
        <taxon>Coccidia</taxon>
        <taxon>Eucoccidiorida</taxon>
        <taxon>Eimeriorina</taxon>
        <taxon>Sarcocystidae</taxon>
        <taxon>Besnoitia</taxon>
    </lineage>
</organism>
<dbReference type="Pfam" id="PF13207">
    <property type="entry name" value="AAA_17"/>
    <property type="match status" value="1"/>
</dbReference>
<sequence>MSPLRAFLPHPAAEMVSLEAARERGAHTPCACSPSHSPADSRGSAPSRRASLSRAAPCAASPSSVSSVSSAVSAPVSLASGGGAASASACPLPAPLARPPHPLILLCGPPCSGKGSLATLLCRRLAFSHVSTGDLLRRFLQRRSARAQTEDARERAGEGKAAGAEDAASKKSRDDESSHADEASRALQSGGLVSDALIVQLLHREMERLSRRHAKEEEEPSHAAPEERGRARGYRGGVVLEGFPRSAEQVDMLYAINCTPDAVVCLDVKDTVLFQRMGGRLIDPETAQVYGAANPPPAAILHRLVRRDDDKQDVLENRIELYRRSWRDISRRLRSHSQWRALQQEERALYRAGRTPEDLGGHTLVEERERRSVERLQDATLHAAVEALERKDAEGKTTGEVGEEEPHEDIGIIDGSRHIEDVYGDVLVFLRKKFGDKIEEQTLQTPAS</sequence>
<gene>
    <name evidence="5" type="ORF">BESB_084530</name>
</gene>
<feature type="region of interest" description="Disordered" evidence="4">
    <location>
        <begin position="211"/>
        <end position="230"/>
    </location>
</feature>
<evidence type="ECO:0000256" key="4">
    <source>
        <dbReference type="SAM" id="MobiDB-lite"/>
    </source>
</evidence>
<keyword evidence="1" id="KW-0808">Transferase</keyword>
<feature type="compositionally biased region" description="Basic and acidic residues" evidence="4">
    <location>
        <begin position="148"/>
        <end position="158"/>
    </location>
</feature>
<dbReference type="SUPFAM" id="SSF52540">
    <property type="entry name" value="P-loop containing nucleoside triphosphate hydrolases"/>
    <property type="match status" value="1"/>
</dbReference>
<dbReference type="GO" id="GO:0005524">
    <property type="term" value="F:ATP binding"/>
    <property type="evidence" value="ECO:0007669"/>
    <property type="project" value="InterPro"/>
</dbReference>
<feature type="compositionally biased region" description="Low complexity" evidence="4">
    <location>
        <begin position="37"/>
        <end position="53"/>
    </location>
</feature>
<accession>A0A2A9M7V1</accession>
<proteinExistence type="predicted"/>
<feature type="region of interest" description="Disordered" evidence="4">
    <location>
        <begin position="390"/>
        <end position="411"/>
    </location>
</feature>
<dbReference type="AlphaFoldDB" id="A0A2A9M7V1"/>
<dbReference type="InterPro" id="IPR027417">
    <property type="entry name" value="P-loop_NTPase"/>
</dbReference>
<dbReference type="RefSeq" id="XP_029217263.1">
    <property type="nucleotide sequence ID" value="XM_029366803.1"/>
</dbReference>
<dbReference type="GO" id="GO:0006139">
    <property type="term" value="P:nucleobase-containing compound metabolic process"/>
    <property type="evidence" value="ECO:0007669"/>
    <property type="project" value="InterPro"/>
</dbReference>
<dbReference type="EMBL" id="NWUJ01000009">
    <property type="protein sequence ID" value="PFH33254.1"/>
    <property type="molecule type" value="Genomic_DNA"/>
</dbReference>
<keyword evidence="2" id="KW-0547">Nucleotide-binding</keyword>
<feature type="compositionally biased region" description="Basic and acidic residues" evidence="4">
    <location>
        <begin position="167"/>
        <end position="184"/>
    </location>
</feature>
<dbReference type="PANTHER" id="PTHR23359">
    <property type="entry name" value="NUCLEOTIDE KINASE"/>
    <property type="match status" value="1"/>
</dbReference>
<dbReference type="STRING" id="94643.A0A2A9M7V1"/>
<dbReference type="KEGG" id="bbes:BESB_084530"/>
<dbReference type="VEuPathDB" id="ToxoDB:BESB_084530"/>
<dbReference type="Pfam" id="PF00406">
    <property type="entry name" value="ADK"/>
    <property type="match status" value="1"/>
</dbReference>
<dbReference type="OrthoDB" id="439792at2759"/>
<evidence type="ECO:0000256" key="1">
    <source>
        <dbReference type="ARBA" id="ARBA00022679"/>
    </source>
</evidence>
<dbReference type="Gene3D" id="3.40.50.300">
    <property type="entry name" value="P-loop containing nucleotide triphosphate hydrolases"/>
    <property type="match status" value="1"/>
</dbReference>
<protein>
    <submittedName>
        <fullName evidence="5">Adenylate kinase superfamily protein</fullName>
    </submittedName>
</protein>
<dbReference type="InterPro" id="IPR000850">
    <property type="entry name" value="Adenylat/UMP-CMP_kin"/>
</dbReference>
<evidence type="ECO:0000256" key="2">
    <source>
        <dbReference type="ARBA" id="ARBA00022741"/>
    </source>
</evidence>
<dbReference type="GeneID" id="40313379"/>
<name>A0A2A9M7V1_BESBE</name>
<feature type="region of interest" description="Disordered" evidence="4">
    <location>
        <begin position="145"/>
        <end position="186"/>
    </location>
</feature>
<dbReference type="GO" id="GO:0019205">
    <property type="term" value="F:nucleobase-containing compound kinase activity"/>
    <property type="evidence" value="ECO:0007669"/>
    <property type="project" value="InterPro"/>
</dbReference>
<dbReference type="CDD" id="cd01428">
    <property type="entry name" value="ADK"/>
    <property type="match status" value="1"/>
</dbReference>
<feature type="region of interest" description="Disordered" evidence="4">
    <location>
        <begin position="27"/>
        <end position="53"/>
    </location>
</feature>
<evidence type="ECO:0000313" key="5">
    <source>
        <dbReference type="EMBL" id="PFH33254.1"/>
    </source>
</evidence>
<dbReference type="Proteomes" id="UP000224006">
    <property type="component" value="Chromosome VIII"/>
</dbReference>
<evidence type="ECO:0000256" key="3">
    <source>
        <dbReference type="ARBA" id="ARBA00022777"/>
    </source>
</evidence>
<keyword evidence="6" id="KW-1185">Reference proteome</keyword>
<reference evidence="5 6" key="1">
    <citation type="submission" date="2017-09" db="EMBL/GenBank/DDBJ databases">
        <title>Genome sequencing of Besnoitia besnoiti strain Bb-Ger1.</title>
        <authorList>
            <person name="Schares G."/>
            <person name="Venepally P."/>
            <person name="Lorenzi H.A."/>
        </authorList>
    </citation>
    <scope>NUCLEOTIDE SEQUENCE [LARGE SCALE GENOMIC DNA]</scope>
    <source>
        <strain evidence="5 6">Bb-Ger1</strain>
    </source>
</reference>